<sequence length="131" mass="13663">MVAGRAARERRSALGSTLLVFDAIDFAIATALSVIAIVVQAFWLVLANRLLCRVDGYPRGLGAFAIVGGVALLAGMALVGIGLVLQPGVETPLWFLGVAVGLFGWVSMPVWFLLVAVSLRGGFVPGSNLEP</sequence>
<dbReference type="AlphaFoldDB" id="A0A4R8UFI7"/>
<dbReference type="OrthoDB" id="160513at85023"/>
<evidence type="ECO:0000313" key="3">
    <source>
        <dbReference type="Proteomes" id="UP000297866"/>
    </source>
</evidence>
<organism evidence="2 3">
    <name type="scientific">Cryobacterium tagatosivorans</name>
    <dbReference type="NCBI Taxonomy" id="1259199"/>
    <lineage>
        <taxon>Bacteria</taxon>
        <taxon>Bacillati</taxon>
        <taxon>Actinomycetota</taxon>
        <taxon>Actinomycetes</taxon>
        <taxon>Micrococcales</taxon>
        <taxon>Microbacteriaceae</taxon>
        <taxon>Cryobacterium</taxon>
    </lineage>
</organism>
<name>A0A4R8UFI7_9MICO</name>
<comment type="caution">
    <text evidence="2">The sequence shown here is derived from an EMBL/GenBank/DDBJ whole genome shotgun (WGS) entry which is preliminary data.</text>
</comment>
<feature type="transmembrane region" description="Helical" evidence="1">
    <location>
        <begin position="26"/>
        <end position="48"/>
    </location>
</feature>
<gene>
    <name evidence="2" type="ORF">E3O23_05960</name>
</gene>
<reference evidence="2 3" key="1">
    <citation type="submission" date="2019-03" db="EMBL/GenBank/DDBJ databases">
        <title>Genomics of glacier-inhabiting Cryobacterium strains.</title>
        <authorList>
            <person name="Liu Q."/>
            <person name="Xin Y.-H."/>
        </authorList>
    </citation>
    <scope>NUCLEOTIDE SEQUENCE [LARGE SCALE GENOMIC DNA]</scope>
    <source>
        <strain evidence="2 3">Sr47</strain>
    </source>
</reference>
<keyword evidence="1" id="KW-0812">Transmembrane</keyword>
<evidence type="ECO:0000256" key="1">
    <source>
        <dbReference type="SAM" id="Phobius"/>
    </source>
</evidence>
<dbReference type="RefSeq" id="WP_134489120.1">
    <property type="nucleotide sequence ID" value="NZ_SOEZ01000031.1"/>
</dbReference>
<keyword evidence="1" id="KW-0472">Membrane</keyword>
<proteinExistence type="predicted"/>
<dbReference type="EMBL" id="SOEZ01000031">
    <property type="protein sequence ID" value="TFB52841.1"/>
    <property type="molecule type" value="Genomic_DNA"/>
</dbReference>
<dbReference type="Proteomes" id="UP000297866">
    <property type="component" value="Unassembled WGS sequence"/>
</dbReference>
<accession>A0A4R8UFI7</accession>
<keyword evidence="3" id="KW-1185">Reference proteome</keyword>
<evidence type="ECO:0000313" key="2">
    <source>
        <dbReference type="EMBL" id="TFB52841.1"/>
    </source>
</evidence>
<feature type="transmembrane region" description="Helical" evidence="1">
    <location>
        <begin position="93"/>
        <end position="117"/>
    </location>
</feature>
<keyword evidence="1" id="KW-1133">Transmembrane helix</keyword>
<feature type="transmembrane region" description="Helical" evidence="1">
    <location>
        <begin position="60"/>
        <end position="81"/>
    </location>
</feature>
<protein>
    <submittedName>
        <fullName evidence="2">Uncharacterized protein</fullName>
    </submittedName>
</protein>